<organism evidence="4 5">
    <name type="scientific">Photobacterium damselae</name>
    <dbReference type="NCBI Taxonomy" id="38293"/>
    <lineage>
        <taxon>Bacteria</taxon>
        <taxon>Pseudomonadati</taxon>
        <taxon>Pseudomonadota</taxon>
        <taxon>Gammaproteobacteria</taxon>
        <taxon>Vibrionales</taxon>
        <taxon>Vibrionaceae</taxon>
        <taxon>Photobacterium</taxon>
    </lineage>
</organism>
<dbReference type="EC" id="2.7.7.7" evidence="4"/>
<keyword evidence="3" id="KW-0269">Exonuclease</keyword>
<dbReference type="SMART" id="SM00479">
    <property type="entry name" value="EXOIII"/>
    <property type="match status" value="1"/>
</dbReference>
<keyword evidence="4" id="KW-0548">Nucleotidyltransferase</keyword>
<dbReference type="InterPro" id="IPR013520">
    <property type="entry name" value="Ribonucl_H"/>
</dbReference>
<reference evidence="4 5" key="1">
    <citation type="submission" date="2018-06" db="EMBL/GenBank/DDBJ databases">
        <authorList>
            <consortium name="Pathogen Informatics"/>
            <person name="Doyle S."/>
        </authorList>
    </citation>
    <scope>NUCLEOTIDE SEQUENCE [LARGE SCALE GENOMIC DNA]</scope>
    <source>
        <strain evidence="4 5">NCTC11647</strain>
    </source>
</reference>
<dbReference type="AlphaFoldDB" id="A0A2T3QII1"/>
<dbReference type="Proteomes" id="UP000251647">
    <property type="component" value="Unassembled WGS sequence"/>
</dbReference>
<dbReference type="InterPro" id="IPR036397">
    <property type="entry name" value="RNaseH_sf"/>
</dbReference>
<evidence type="ECO:0000313" key="4">
    <source>
        <dbReference type="EMBL" id="SPY46257.1"/>
    </source>
</evidence>
<dbReference type="CDD" id="cd06127">
    <property type="entry name" value="DEDDh"/>
    <property type="match status" value="1"/>
</dbReference>
<keyword evidence="2" id="KW-0378">Hydrolase</keyword>
<evidence type="ECO:0000313" key="5">
    <source>
        <dbReference type="Proteomes" id="UP000251647"/>
    </source>
</evidence>
<dbReference type="PANTHER" id="PTHR30231">
    <property type="entry name" value="DNA POLYMERASE III SUBUNIT EPSILON"/>
    <property type="match status" value="1"/>
</dbReference>
<gene>
    <name evidence="4" type="primary">polC_3</name>
    <name evidence="4" type="ORF">NCTC11647_04620</name>
</gene>
<dbReference type="GO" id="GO:0005829">
    <property type="term" value="C:cytosol"/>
    <property type="evidence" value="ECO:0007669"/>
    <property type="project" value="TreeGrafter"/>
</dbReference>
<sequence length="237" mass="26631">MSISQLFKRWSPLEKLQQQRDSYVQQALPNSLSSWLSTPLPPSDSLLSQLEYLVLDFETTGFDPEQDDILSVGFVTISQQRIDLSTATELLIKDSQQKVKPETAIINHITTEKLAHGVELDCAMAALFNAMKGKIMVAHGAMIEQRFLNHYLATRYQLPPLPIIWLDTLTIEKSLSIHRQQLKANDYRLAQIRQRHGLPAYPAHGAVIDAIATAELLLVLQVACFGKKTGTLANWLK</sequence>
<dbReference type="OrthoDB" id="5497329at2"/>
<dbReference type="PANTHER" id="PTHR30231:SF4">
    <property type="entry name" value="PROTEIN NEN2"/>
    <property type="match status" value="1"/>
</dbReference>
<keyword evidence="4" id="KW-0808">Transferase</keyword>
<dbReference type="RefSeq" id="WP_005301980.1">
    <property type="nucleotide sequence ID" value="NZ_PYOG01000015.1"/>
</dbReference>
<accession>A0A2T3QII1</accession>
<dbReference type="Gene3D" id="3.30.420.10">
    <property type="entry name" value="Ribonuclease H-like superfamily/Ribonuclease H"/>
    <property type="match status" value="1"/>
</dbReference>
<proteinExistence type="predicted"/>
<evidence type="ECO:0000256" key="3">
    <source>
        <dbReference type="ARBA" id="ARBA00022839"/>
    </source>
</evidence>
<dbReference type="SUPFAM" id="SSF53098">
    <property type="entry name" value="Ribonuclease H-like"/>
    <property type="match status" value="1"/>
</dbReference>
<dbReference type="InterPro" id="IPR012337">
    <property type="entry name" value="RNaseH-like_sf"/>
</dbReference>
<protein>
    <submittedName>
        <fullName evidence="4">DNA polymerase III polC-type</fullName>
        <ecNumber evidence="4">2.7.7.7</ecNumber>
    </submittedName>
</protein>
<evidence type="ECO:0000256" key="2">
    <source>
        <dbReference type="ARBA" id="ARBA00022801"/>
    </source>
</evidence>
<name>A0A2T3QII1_PHODM</name>
<dbReference type="Pfam" id="PF00929">
    <property type="entry name" value="RNase_T"/>
    <property type="match status" value="1"/>
</dbReference>
<dbReference type="GO" id="GO:0008408">
    <property type="term" value="F:3'-5' exonuclease activity"/>
    <property type="evidence" value="ECO:0007669"/>
    <property type="project" value="TreeGrafter"/>
</dbReference>
<dbReference type="GO" id="GO:0003676">
    <property type="term" value="F:nucleic acid binding"/>
    <property type="evidence" value="ECO:0007669"/>
    <property type="project" value="InterPro"/>
</dbReference>
<dbReference type="EMBL" id="UATL01000009">
    <property type="protein sequence ID" value="SPY46257.1"/>
    <property type="molecule type" value="Genomic_DNA"/>
</dbReference>
<keyword evidence="1" id="KW-0540">Nuclease</keyword>
<evidence type="ECO:0000256" key="1">
    <source>
        <dbReference type="ARBA" id="ARBA00022722"/>
    </source>
</evidence>
<dbReference type="GO" id="GO:0003887">
    <property type="term" value="F:DNA-directed DNA polymerase activity"/>
    <property type="evidence" value="ECO:0007669"/>
    <property type="project" value="UniProtKB-EC"/>
</dbReference>